<comment type="caution">
    <text evidence="1">The sequence shown here is derived from an EMBL/GenBank/DDBJ whole genome shotgun (WGS) entry which is preliminary data.</text>
</comment>
<proteinExistence type="predicted"/>
<organism evidence="1">
    <name type="scientific">bioreactor metagenome</name>
    <dbReference type="NCBI Taxonomy" id="1076179"/>
    <lineage>
        <taxon>unclassified sequences</taxon>
        <taxon>metagenomes</taxon>
        <taxon>ecological metagenomes</taxon>
    </lineage>
</organism>
<evidence type="ECO:0000313" key="1">
    <source>
        <dbReference type="EMBL" id="MPM59605.1"/>
    </source>
</evidence>
<name>A0A645B2E3_9ZZZZ</name>
<accession>A0A645B2E3</accession>
<evidence type="ECO:0008006" key="2">
    <source>
        <dbReference type="Google" id="ProtNLM"/>
    </source>
</evidence>
<dbReference type="AlphaFoldDB" id="A0A645B2E3"/>
<sequence>MANAKERIEQDKQQALLDIRSEVIKLSTLIAGKIVNQKLNSDKDQTLVANTADEVLSKH</sequence>
<reference evidence="1" key="1">
    <citation type="submission" date="2019-08" db="EMBL/GenBank/DDBJ databases">
        <authorList>
            <person name="Kucharzyk K."/>
            <person name="Murdoch R.W."/>
            <person name="Higgins S."/>
            <person name="Loffler F."/>
        </authorList>
    </citation>
    <scope>NUCLEOTIDE SEQUENCE</scope>
</reference>
<dbReference type="EMBL" id="VSSQ01017372">
    <property type="protein sequence ID" value="MPM59605.1"/>
    <property type="molecule type" value="Genomic_DNA"/>
</dbReference>
<gene>
    <name evidence="1" type="ORF">SDC9_106450</name>
</gene>
<protein>
    <recommendedName>
        <fullName evidence="2">ATP synthase subunit b</fullName>
    </recommendedName>
</protein>